<dbReference type="GO" id="GO:0051301">
    <property type="term" value="P:cell division"/>
    <property type="evidence" value="ECO:0007669"/>
    <property type="project" value="UniProtKB-KW"/>
</dbReference>
<accession>A0A9E2KPE4</accession>
<organism evidence="2 3">
    <name type="scientific">Candidatus Anaerobiospirillum merdipullorum</name>
    <dbReference type="NCBI Taxonomy" id="2838450"/>
    <lineage>
        <taxon>Bacteria</taxon>
        <taxon>Pseudomonadati</taxon>
        <taxon>Pseudomonadota</taxon>
        <taxon>Gammaproteobacteria</taxon>
        <taxon>Aeromonadales</taxon>
        <taxon>Succinivibrionaceae</taxon>
        <taxon>Anaerobiospirillum</taxon>
    </lineage>
</organism>
<dbReference type="Pfam" id="PF21083">
    <property type="entry name" value="ZapC_N"/>
    <property type="match status" value="1"/>
</dbReference>
<dbReference type="Proteomes" id="UP000824150">
    <property type="component" value="Unassembled WGS sequence"/>
</dbReference>
<dbReference type="AlphaFoldDB" id="A0A9E2KPE4"/>
<evidence type="ECO:0000259" key="1">
    <source>
        <dbReference type="Pfam" id="PF21083"/>
    </source>
</evidence>
<dbReference type="EMBL" id="JAHLFG010000062">
    <property type="protein sequence ID" value="MBU3826994.1"/>
    <property type="molecule type" value="Genomic_DNA"/>
</dbReference>
<name>A0A9E2KPE4_9GAMM</name>
<proteinExistence type="predicted"/>
<reference evidence="2" key="2">
    <citation type="submission" date="2021-04" db="EMBL/GenBank/DDBJ databases">
        <authorList>
            <person name="Gilroy R."/>
        </authorList>
    </citation>
    <scope>NUCLEOTIDE SEQUENCE</scope>
    <source>
        <strain evidence="2">687</strain>
    </source>
</reference>
<comment type="caution">
    <text evidence="2">The sequence shown here is derived from an EMBL/GenBank/DDBJ whole genome shotgun (WGS) entry which is preliminary data.</text>
</comment>
<sequence length="189" mass="21212">MKFTPGNEWSWGFSDERAGVRALILHICDDAGMRYIFTTHYTTADLREFPQPQQAFCIEDAALLTDFQEGLYAINIVQDEICLPLALNALACARFVKLPRPCGRLFLPFAGNMVPHRGQVVSLYSKDGGVGDFMVLDDEPDSDVYRVMLLNQEWDLAHIVLKSGAMIRVPGSCLCAYRSISLQRTARYA</sequence>
<keyword evidence="2" id="KW-0132">Cell division</keyword>
<dbReference type="InterPro" id="IPR048373">
    <property type="entry name" value="ZapC_N"/>
</dbReference>
<evidence type="ECO:0000313" key="2">
    <source>
        <dbReference type="EMBL" id="MBU3826994.1"/>
    </source>
</evidence>
<evidence type="ECO:0000313" key="3">
    <source>
        <dbReference type="Proteomes" id="UP000824150"/>
    </source>
</evidence>
<keyword evidence="2" id="KW-0131">Cell cycle</keyword>
<protein>
    <submittedName>
        <fullName evidence="2">Cell division protein ZapC</fullName>
    </submittedName>
</protein>
<reference evidence="2" key="1">
    <citation type="journal article" date="2021" name="PeerJ">
        <title>Extensive microbial diversity within the chicken gut microbiome revealed by metagenomics and culture.</title>
        <authorList>
            <person name="Gilroy R."/>
            <person name="Ravi A."/>
            <person name="Getino M."/>
            <person name="Pursley I."/>
            <person name="Horton D.L."/>
            <person name="Alikhan N.F."/>
            <person name="Baker D."/>
            <person name="Gharbi K."/>
            <person name="Hall N."/>
            <person name="Watson M."/>
            <person name="Adriaenssens E.M."/>
            <person name="Foster-Nyarko E."/>
            <person name="Jarju S."/>
            <person name="Secka A."/>
            <person name="Antonio M."/>
            <person name="Oren A."/>
            <person name="Chaudhuri R.R."/>
            <person name="La Ragione R."/>
            <person name="Hildebrand F."/>
            <person name="Pallen M.J."/>
        </authorList>
    </citation>
    <scope>NUCLEOTIDE SEQUENCE</scope>
    <source>
        <strain evidence="2">687</strain>
    </source>
</reference>
<gene>
    <name evidence="2" type="ORF">IAA31_05840</name>
</gene>
<feature type="domain" description="Cell-division protein ZapC N-terminal" evidence="1">
    <location>
        <begin position="3"/>
        <end position="97"/>
    </location>
</feature>